<protein>
    <recommendedName>
        <fullName evidence="4">AAA+ ATPase domain-containing protein</fullName>
    </recommendedName>
</protein>
<dbReference type="Pfam" id="PF00004">
    <property type="entry name" value="AAA"/>
    <property type="match status" value="2"/>
</dbReference>
<evidence type="ECO:0000256" key="2">
    <source>
        <dbReference type="ARBA" id="ARBA00022840"/>
    </source>
</evidence>
<evidence type="ECO:0000256" key="1">
    <source>
        <dbReference type="ARBA" id="ARBA00022741"/>
    </source>
</evidence>
<dbReference type="SUPFAM" id="SSF52540">
    <property type="entry name" value="P-loop containing nucleoside triphosphate hydrolases"/>
    <property type="match status" value="2"/>
</dbReference>
<dbReference type="Proteomes" id="UP001530377">
    <property type="component" value="Unassembled WGS sequence"/>
</dbReference>
<keyword evidence="2" id="KW-0067">ATP-binding</keyword>
<dbReference type="SMART" id="SM00382">
    <property type="entry name" value="AAA"/>
    <property type="match status" value="2"/>
</dbReference>
<proteinExistence type="predicted"/>
<feature type="domain" description="AAA+ ATPase" evidence="4">
    <location>
        <begin position="400"/>
        <end position="571"/>
    </location>
</feature>
<feature type="domain" description="AAA+ ATPase" evidence="4">
    <location>
        <begin position="758"/>
        <end position="910"/>
    </location>
</feature>
<feature type="region of interest" description="Disordered" evidence="3">
    <location>
        <begin position="28"/>
        <end position="53"/>
    </location>
</feature>
<dbReference type="PANTHER" id="PTHR23077:SF27">
    <property type="entry name" value="ATPASE FAMILY GENE 2 PROTEIN HOMOLOG A"/>
    <property type="match status" value="1"/>
</dbReference>
<dbReference type="PANTHER" id="PTHR23077">
    <property type="entry name" value="AAA-FAMILY ATPASE"/>
    <property type="match status" value="1"/>
</dbReference>
<reference evidence="5 6" key="1">
    <citation type="submission" date="2024-10" db="EMBL/GenBank/DDBJ databases">
        <title>Updated reference genomes for cyclostephanoid diatoms.</title>
        <authorList>
            <person name="Roberts W.R."/>
            <person name="Alverson A.J."/>
        </authorList>
    </citation>
    <scope>NUCLEOTIDE SEQUENCE [LARGE SCALE GENOMIC DNA]</scope>
    <source>
        <strain evidence="5 6">AJA228-03</strain>
    </source>
</reference>
<dbReference type="InterPro" id="IPR027417">
    <property type="entry name" value="P-loop_NTPase"/>
</dbReference>
<organism evidence="5 6">
    <name type="scientific">Cyclostephanos tholiformis</name>
    <dbReference type="NCBI Taxonomy" id="382380"/>
    <lineage>
        <taxon>Eukaryota</taxon>
        <taxon>Sar</taxon>
        <taxon>Stramenopiles</taxon>
        <taxon>Ochrophyta</taxon>
        <taxon>Bacillariophyta</taxon>
        <taxon>Coscinodiscophyceae</taxon>
        <taxon>Thalassiosirophycidae</taxon>
        <taxon>Stephanodiscales</taxon>
        <taxon>Stephanodiscaceae</taxon>
        <taxon>Cyclostephanos</taxon>
    </lineage>
</organism>
<gene>
    <name evidence="5" type="ORF">ACHAXA_011662</name>
</gene>
<evidence type="ECO:0000313" key="6">
    <source>
        <dbReference type="Proteomes" id="UP001530377"/>
    </source>
</evidence>
<comment type="caution">
    <text evidence="5">The sequence shown here is derived from an EMBL/GenBank/DDBJ whole genome shotgun (WGS) entry which is preliminary data.</text>
</comment>
<dbReference type="InterPro" id="IPR050168">
    <property type="entry name" value="AAA_ATPase_domain"/>
</dbReference>
<dbReference type="AlphaFoldDB" id="A0ABD3SEI3"/>
<dbReference type="InterPro" id="IPR003959">
    <property type="entry name" value="ATPase_AAA_core"/>
</dbReference>
<dbReference type="Gene3D" id="1.10.8.60">
    <property type="match status" value="1"/>
</dbReference>
<dbReference type="GO" id="GO:0005524">
    <property type="term" value="F:ATP binding"/>
    <property type="evidence" value="ECO:0007669"/>
    <property type="project" value="UniProtKB-KW"/>
</dbReference>
<sequence>MPNADDLLFLLRLISDSDGLPVADEWGVRKRSASRGRRAGDGGRDDPSSSSSWRRTLAALPGRRRDIVTSCGSLVKAISTLRDEVDSRRKMRRGRGKDGGGMGGKMRPTVRDGRWGNEYDNDEYDGRGEEKEEEEAIFAALMGVERAATTFREHAREYLESSSGEGGGHRAMINALRRFWCRRTVAAHATPLPSELDRIGRILASQLIDQIVFDSKLVNAISSFLDDELYRHAGMYDDDNDNFHFDSTTASVEKLRVWGDAMSRMTRIDKSLWDFVRREIHDEAIARESERERWREEEVEEDVEVYVDAIGELVGYGGEVAPEFFNGEPSTRILTSNYSIVVQNSCKHDDFDERVVDDDEGLRELILASASVEEAVEKFARWNASSSNCLRGKNIRPSLIMTSVLLVGDEGSGKTHTLDSIQRRYSSSSSLSSDSDYRSSTGVEILRPDRVKDMMGNSIGSTEDRIVALFACAMDRARRGRKCLVVLDDVDRIFSLSNDVDVDSADAQYHVSRRCKALFATILDAVRGLRFSSFATPGADEGHLLLLCTARSPCSEVADRFDRVLKMGRPDDVRRRAMILSCLSPERADRGDDIAVGHDAIGDETNDVIESMVSLVARHSVGKSACELAQCCREVMLRCAGLASPGTKVSDSDLLQRRLHCLDEILQTKTPLSLRVGSLDGVVDVRVFTPDELQSQLTTDKNGDVIMPLLGKDAELAYSALMNVVFTPLCRSDEIKALLYGGGGPECDDRGVTNVRPIRVGALLTGAPGVGKTSLAYHCAAVAAKMARVSLLDVSATSLVHKELGGSERAVRNLFAAVRAAAPCVLLIDGIESVASIRGNDTTTEGTMDRVLSTFLTEMDGIEYGGEDGASSSYGGNVAVIGITHRPDMIDPALLRPGRLEKTITLGAPEYGARREIIARQIEDATFDFSSAGYFDPKNKDEISSYLANETAGMSAMEVIAICREASMVCLRELNFKTITKPSLTYNHFLIAITELKGKAGF</sequence>
<dbReference type="Gene3D" id="3.40.50.300">
    <property type="entry name" value="P-loop containing nucleotide triphosphate hydrolases"/>
    <property type="match status" value="2"/>
</dbReference>
<evidence type="ECO:0000313" key="5">
    <source>
        <dbReference type="EMBL" id="KAL3822947.1"/>
    </source>
</evidence>
<keyword evidence="6" id="KW-1185">Reference proteome</keyword>
<name>A0ABD3SEI3_9STRA</name>
<dbReference type="InterPro" id="IPR003593">
    <property type="entry name" value="AAA+_ATPase"/>
</dbReference>
<evidence type="ECO:0000259" key="4">
    <source>
        <dbReference type="SMART" id="SM00382"/>
    </source>
</evidence>
<feature type="compositionally biased region" description="Basic and acidic residues" evidence="3">
    <location>
        <begin position="38"/>
        <end position="47"/>
    </location>
</feature>
<keyword evidence="1" id="KW-0547">Nucleotide-binding</keyword>
<feature type="region of interest" description="Disordered" evidence="3">
    <location>
        <begin position="85"/>
        <end position="130"/>
    </location>
</feature>
<accession>A0ABD3SEI3</accession>
<evidence type="ECO:0000256" key="3">
    <source>
        <dbReference type="SAM" id="MobiDB-lite"/>
    </source>
</evidence>
<dbReference type="EMBL" id="JALLPB020000050">
    <property type="protein sequence ID" value="KAL3822947.1"/>
    <property type="molecule type" value="Genomic_DNA"/>
</dbReference>